<dbReference type="GO" id="GO:0015689">
    <property type="term" value="P:molybdate ion transport"/>
    <property type="evidence" value="ECO:0007669"/>
    <property type="project" value="TreeGrafter"/>
</dbReference>
<keyword evidence="1" id="KW-0732">Signal</keyword>
<feature type="signal peptide" evidence="1">
    <location>
        <begin position="1"/>
        <end position="19"/>
    </location>
</feature>
<dbReference type="InterPro" id="IPR050682">
    <property type="entry name" value="ModA/WtpA"/>
</dbReference>
<dbReference type="PANTHER" id="PTHR30632">
    <property type="entry name" value="MOLYBDATE-BINDING PERIPLASMIC PROTEIN"/>
    <property type="match status" value="1"/>
</dbReference>
<protein>
    <recommendedName>
        <fullName evidence="4">Molybdate ABC transporter, periplasmic molybdate-binding protein</fullName>
    </recommendedName>
</protein>
<feature type="chain" id="PRO_5004767580" description="Molybdate ABC transporter, periplasmic molybdate-binding protein" evidence="1">
    <location>
        <begin position="20"/>
        <end position="250"/>
    </location>
</feature>
<dbReference type="EMBL" id="AZJJ01000007">
    <property type="protein sequence ID" value="ETD25901.1"/>
    <property type="molecule type" value="Genomic_DNA"/>
</dbReference>
<sequence length="250" mass="27572">MKRIVCSVGALLLLGSALKADIMVYGPGGPAPVLKELAKQFEEQTKHKVQVVAGPTPSWIEQAKKDADIIFSGNSSMMDGFIKTLPKQLETNNIQVLNIRQAGIVVRPGNPKKIKTFDDILQKGVKVMVVDGAGQVGLYEDIALRKGKRENLATLRKNIVFYAPNSKAAVEKWNQDKSIDALIIWSHWAHTLGSDSAAFVSLKADEVIYRAAEIAVSNTSKQKDVAQQFIDFVRSKGAEQVWKKWGWQAN</sequence>
<dbReference type="eggNOG" id="COG4588">
    <property type="taxonomic scope" value="Bacteria"/>
</dbReference>
<proteinExistence type="predicted"/>
<accession>V8CGM1</accession>
<dbReference type="HOGENOM" id="CLU_084206_0_0_7"/>
<dbReference type="Proteomes" id="UP000018688">
    <property type="component" value="Unassembled WGS sequence"/>
</dbReference>
<dbReference type="PANTHER" id="PTHR30632:SF0">
    <property type="entry name" value="SULFATE-BINDING PROTEIN"/>
    <property type="match status" value="1"/>
</dbReference>
<name>V8CGM1_9HELI</name>
<dbReference type="Pfam" id="PF13531">
    <property type="entry name" value="SBP_bac_11"/>
    <property type="match status" value="1"/>
</dbReference>
<keyword evidence="3" id="KW-1185">Reference proteome</keyword>
<dbReference type="OrthoDB" id="9802127at2"/>
<dbReference type="AlphaFoldDB" id="V8CGM1"/>
<evidence type="ECO:0000256" key="1">
    <source>
        <dbReference type="SAM" id="SignalP"/>
    </source>
</evidence>
<evidence type="ECO:0008006" key="4">
    <source>
        <dbReference type="Google" id="ProtNLM"/>
    </source>
</evidence>
<dbReference type="Gene3D" id="3.40.190.10">
    <property type="entry name" value="Periplasmic binding protein-like II"/>
    <property type="match status" value="2"/>
</dbReference>
<dbReference type="RefSeq" id="WP_023930787.1">
    <property type="nucleotide sequence ID" value="NZ_KI669458.1"/>
</dbReference>
<dbReference type="GO" id="GO:0030973">
    <property type="term" value="F:molybdate ion binding"/>
    <property type="evidence" value="ECO:0007669"/>
    <property type="project" value="TreeGrafter"/>
</dbReference>
<gene>
    <name evidence="2" type="ORF">HMPREF2087_01735</name>
</gene>
<evidence type="ECO:0000313" key="3">
    <source>
        <dbReference type="Proteomes" id="UP000018688"/>
    </source>
</evidence>
<dbReference type="CDD" id="cd13519">
    <property type="entry name" value="PBP2_PEB3_AcfC"/>
    <property type="match status" value="1"/>
</dbReference>
<comment type="caution">
    <text evidence="2">The sequence shown here is derived from an EMBL/GenBank/DDBJ whole genome shotgun (WGS) entry which is preliminary data.</text>
</comment>
<dbReference type="SUPFAM" id="SSF53850">
    <property type="entry name" value="Periplasmic binding protein-like II"/>
    <property type="match status" value="1"/>
</dbReference>
<reference evidence="2 3" key="1">
    <citation type="submission" date="2013-10" db="EMBL/GenBank/DDBJ databases">
        <title>The Genome Sequence of Helicobacter canis NCTC 12740.</title>
        <authorList>
            <consortium name="The Broad Institute Genomics Platform"/>
            <person name="Earl A."/>
            <person name="Fox J.G."/>
            <person name="Shen Z."/>
            <person name="Young S.K."/>
            <person name="Zeng Q."/>
            <person name="Gargeya S."/>
            <person name="Fitzgerald M."/>
            <person name="Abouelleil A."/>
            <person name="Alvarado L."/>
            <person name="Chapman S.B."/>
            <person name="Gainer-Dewar J."/>
            <person name="Goldberg J."/>
            <person name="Griggs A."/>
            <person name="Gujja S."/>
            <person name="Hansen M."/>
            <person name="Howarth C."/>
            <person name="Imamovic A."/>
            <person name="Ireland A."/>
            <person name="Larimer J."/>
            <person name="McCowan C."/>
            <person name="Murphy C."/>
            <person name="Pearson M."/>
            <person name="Poon T.W."/>
            <person name="Priest M."/>
            <person name="Roberts A."/>
            <person name="Saif S."/>
            <person name="Shea T."/>
            <person name="Sykes S."/>
            <person name="Wortman J."/>
            <person name="Nusbaum C."/>
            <person name="Birren B."/>
        </authorList>
    </citation>
    <scope>NUCLEOTIDE SEQUENCE [LARGE SCALE GENOMIC DNA]</scope>
    <source>
        <strain evidence="2 3">NCTC 12740</strain>
    </source>
</reference>
<dbReference type="PATRIC" id="fig|1357399.3.peg.1821"/>
<dbReference type="STRING" id="1357399.HMPREF2087_01735"/>
<organism evidence="2 3">
    <name type="scientific">Helicobacter canis NCTC 12740</name>
    <dbReference type="NCBI Taxonomy" id="1357399"/>
    <lineage>
        <taxon>Bacteria</taxon>
        <taxon>Pseudomonadati</taxon>
        <taxon>Campylobacterota</taxon>
        <taxon>Epsilonproteobacteria</taxon>
        <taxon>Campylobacterales</taxon>
        <taxon>Helicobacteraceae</taxon>
        <taxon>Helicobacter</taxon>
    </lineage>
</organism>
<evidence type="ECO:0000313" key="2">
    <source>
        <dbReference type="EMBL" id="ETD25901.1"/>
    </source>
</evidence>